<organism evidence="1 2">
    <name type="scientific">Pseudoalteromonas rubra</name>
    <dbReference type="NCBI Taxonomy" id="43658"/>
    <lineage>
        <taxon>Bacteria</taxon>
        <taxon>Pseudomonadati</taxon>
        <taxon>Pseudomonadota</taxon>
        <taxon>Gammaproteobacteria</taxon>
        <taxon>Alteromonadales</taxon>
        <taxon>Pseudoalteromonadaceae</taxon>
        <taxon>Pseudoalteromonas</taxon>
    </lineage>
</organism>
<dbReference type="SUPFAM" id="SSF69279">
    <property type="entry name" value="Phage tail proteins"/>
    <property type="match status" value="1"/>
</dbReference>
<accession>A0A0F4QMX0</accession>
<proteinExistence type="predicted"/>
<evidence type="ECO:0000313" key="1">
    <source>
        <dbReference type="EMBL" id="KJZ07982.1"/>
    </source>
</evidence>
<sequence length="336" mass="36582">MNQQPYFSIKANGNEITQRLKDRIVEVEVTQRTGLLSDVCKVRFDNLEEFPIQLPEPGNVLEIAMGYKDGTPDTHAALTPVGKFDVGAYELTGPARALTLYGNSIMWDVDFKSPRFRSWPQQGSETPVTLGDLVAQIASEYGLQSGVSDALRSITLPHLEQSESDMQLLTRLALRYDAVMKVAAGKLLFVTKGSGQSLSGQTVTSATLSKNQIIHWARVSNHYHLVGAVQGFYHDSDQAQRMSVQAGSGAPVIKLPYLYPDEASAQAAADSQLTRLKRAHGAVQLTVPGNPEIVAGALISVDSSVDHLEGDFFITEVTHRLTSTGYISLIKAEQPN</sequence>
<gene>
    <name evidence="1" type="ORF">TW77_14125</name>
</gene>
<keyword evidence="2" id="KW-1185">Reference proteome</keyword>
<dbReference type="Proteomes" id="UP000033452">
    <property type="component" value="Unassembled WGS sequence"/>
</dbReference>
<reference evidence="1 2" key="1">
    <citation type="journal article" date="2015" name="BMC Genomics">
        <title>Genome mining reveals unlocked bioactive potential of marine Gram-negative bacteria.</title>
        <authorList>
            <person name="Machado H."/>
            <person name="Sonnenschein E.C."/>
            <person name="Melchiorsen J."/>
            <person name="Gram L."/>
        </authorList>
    </citation>
    <scope>NUCLEOTIDE SEQUENCE [LARGE SCALE GENOMIC DNA]</scope>
    <source>
        <strain evidence="1 2">S2471</strain>
    </source>
</reference>
<dbReference type="PATRIC" id="fig|43658.5.peg.2986"/>
<dbReference type="Pfam" id="PF05954">
    <property type="entry name" value="Phage_GPD"/>
    <property type="match status" value="1"/>
</dbReference>
<dbReference type="RefSeq" id="WP_046005620.1">
    <property type="nucleotide sequence ID" value="NZ_JXYA01000031.1"/>
</dbReference>
<dbReference type="EMBL" id="JXYA01000031">
    <property type="protein sequence ID" value="KJZ07982.1"/>
    <property type="molecule type" value="Genomic_DNA"/>
</dbReference>
<protein>
    <submittedName>
        <fullName evidence="1">Tail protein D</fullName>
    </submittedName>
</protein>
<name>A0A0F4QMX0_9GAMM</name>
<dbReference type="OrthoDB" id="4070623at2"/>
<comment type="caution">
    <text evidence="1">The sequence shown here is derived from an EMBL/GenBank/DDBJ whole genome shotgun (WGS) entry which is preliminary data.</text>
</comment>
<evidence type="ECO:0000313" key="2">
    <source>
        <dbReference type="Proteomes" id="UP000033452"/>
    </source>
</evidence>
<dbReference type="AlphaFoldDB" id="A0A0F4QMX0"/>